<reference evidence="3" key="1">
    <citation type="submission" date="2016-11" db="EMBL/GenBank/DDBJ databases">
        <title>The genome of Nicotiana attenuata.</title>
        <authorList>
            <person name="Xu S."/>
            <person name="Brockmoeller T."/>
            <person name="Gaquerel E."/>
            <person name="Navarro A."/>
            <person name="Kuhl H."/>
            <person name="Gase K."/>
            <person name="Ling Z."/>
            <person name="Zhou W."/>
            <person name="Kreitzer C."/>
            <person name="Stanke M."/>
            <person name="Tang H."/>
            <person name="Lyons E."/>
            <person name="Pandey P."/>
            <person name="Pandey S.P."/>
            <person name="Timmermann B."/>
            <person name="Baldwin I.T."/>
        </authorList>
    </citation>
    <scope>NUCLEOTIDE SEQUENCE [LARGE SCALE GENOMIC DNA]</scope>
    <source>
        <strain evidence="3">UT</strain>
    </source>
</reference>
<feature type="region of interest" description="Disordered" evidence="1">
    <location>
        <begin position="38"/>
        <end position="60"/>
    </location>
</feature>
<accession>A0A314L5T9</accession>
<name>A0A314L5T9_NICAT</name>
<dbReference type="InterPro" id="IPR057670">
    <property type="entry name" value="SH3_retrovirus"/>
</dbReference>
<evidence type="ECO:0000313" key="3">
    <source>
        <dbReference type="EMBL" id="OIT36469.1"/>
    </source>
</evidence>
<feature type="domain" description="Retroviral polymerase SH3-like" evidence="2">
    <location>
        <begin position="1"/>
        <end position="39"/>
    </location>
</feature>
<feature type="compositionally biased region" description="Basic residues" evidence="1">
    <location>
        <begin position="120"/>
        <end position="137"/>
    </location>
</feature>
<proteinExistence type="predicted"/>
<evidence type="ECO:0000259" key="2">
    <source>
        <dbReference type="Pfam" id="PF25597"/>
    </source>
</evidence>
<comment type="caution">
    <text evidence="3">The sequence shown here is derived from an EMBL/GenBank/DDBJ whole genome shotgun (WGS) entry which is preliminary data.</text>
</comment>
<dbReference type="Proteomes" id="UP000187609">
    <property type="component" value="Unassembled WGS sequence"/>
</dbReference>
<evidence type="ECO:0000256" key="1">
    <source>
        <dbReference type="SAM" id="MobiDB-lite"/>
    </source>
</evidence>
<feature type="region of interest" description="Disordered" evidence="1">
    <location>
        <begin position="76"/>
        <end position="140"/>
    </location>
</feature>
<protein>
    <recommendedName>
        <fullName evidence="2">Retroviral polymerase SH3-like domain-containing protein</fullName>
    </recommendedName>
</protein>
<dbReference type="EMBL" id="MJEQ01000430">
    <property type="protein sequence ID" value="OIT36469.1"/>
    <property type="molecule type" value="Genomic_DNA"/>
</dbReference>
<feature type="compositionally biased region" description="Polar residues" evidence="1">
    <location>
        <begin position="38"/>
        <end position="48"/>
    </location>
</feature>
<organism evidence="3 4">
    <name type="scientific">Nicotiana attenuata</name>
    <name type="common">Coyote tobacco</name>
    <dbReference type="NCBI Taxonomy" id="49451"/>
    <lineage>
        <taxon>Eukaryota</taxon>
        <taxon>Viridiplantae</taxon>
        <taxon>Streptophyta</taxon>
        <taxon>Embryophyta</taxon>
        <taxon>Tracheophyta</taxon>
        <taxon>Spermatophyta</taxon>
        <taxon>Magnoliopsida</taxon>
        <taxon>eudicotyledons</taxon>
        <taxon>Gunneridae</taxon>
        <taxon>Pentapetalae</taxon>
        <taxon>asterids</taxon>
        <taxon>lamiids</taxon>
        <taxon>Solanales</taxon>
        <taxon>Solanaceae</taxon>
        <taxon>Nicotianoideae</taxon>
        <taxon>Nicotianeae</taxon>
        <taxon>Nicotiana</taxon>
    </lineage>
</organism>
<sequence>MGYSAVTKGYVLYDLDGNRFFINRDVVFKESTFPFQETTDNTGNQIQPIITDDSDSEDTNADETNVPIIEEPHIHDIPTDDISQSSNNLEPDLHITTEGHSSAHPDTVEMPSEAPSTSLHNHHAGPTHPNSLRRSHRESKEPVWLTDYVTTRKSGNSVLYPMHNYVSYATISPLYQTYLCAFSSIVEPTTFQEASKDPRWVEAM</sequence>
<feature type="non-terminal residue" evidence="3">
    <location>
        <position position="204"/>
    </location>
</feature>
<dbReference type="Gramene" id="OIT36469">
    <property type="protein sequence ID" value="OIT36469"/>
    <property type="gene ID" value="A4A49_60321"/>
</dbReference>
<keyword evidence="4" id="KW-1185">Reference proteome</keyword>
<feature type="compositionally biased region" description="Basic and acidic residues" evidence="1">
    <location>
        <begin position="91"/>
        <end position="107"/>
    </location>
</feature>
<evidence type="ECO:0000313" key="4">
    <source>
        <dbReference type="Proteomes" id="UP000187609"/>
    </source>
</evidence>
<dbReference type="AlphaFoldDB" id="A0A314L5T9"/>
<gene>
    <name evidence="3" type="ORF">A4A49_60321</name>
</gene>
<dbReference type="Pfam" id="PF25597">
    <property type="entry name" value="SH3_retrovirus"/>
    <property type="match status" value="1"/>
</dbReference>